<name>A0ABR5NM07_9GAMM</name>
<feature type="signal peptide" evidence="1">
    <location>
        <begin position="1"/>
        <end position="24"/>
    </location>
</feature>
<comment type="caution">
    <text evidence="2">The sequence shown here is derived from an EMBL/GenBank/DDBJ whole genome shotgun (WGS) entry which is preliminary data.</text>
</comment>
<gene>
    <name evidence="2" type="ORF">ABB22_05440</name>
</gene>
<protein>
    <submittedName>
        <fullName evidence="2">Uncharacterized protein</fullName>
    </submittedName>
</protein>
<organism evidence="2 3">
    <name type="scientific">Stenotrophomonas nitritireducens</name>
    <dbReference type="NCBI Taxonomy" id="83617"/>
    <lineage>
        <taxon>Bacteria</taxon>
        <taxon>Pseudomonadati</taxon>
        <taxon>Pseudomonadota</taxon>
        <taxon>Gammaproteobacteria</taxon>
        <taxon>Lysobacterales</taxon>
        <taxon>Lysobacteraceae</taxon>
        <taxon>Stenotrophomonas</taxon>
    </lineage>
</organism>
<evidence type="ECO:0000313" key="3">
    <source>
        <dbReference type="Proteomes" id="UP000050902"/>
    </source>
</evidence>
<evidence type="ECO:0000313" key="2">
    <source>
        <dbReference type="EMBL" id="KRG59093.1"/>
    </source>
</evidence>
<evidence type="ECO:0000256" key="1">
    <source>
        <dbReference type="SAM" id="SignalP"/>
    </source>
</evidence>
<dbReference type="EMBL" id="LDJG01000006">
    <property type="protein sequence ID" value="KRG59093.1"/>
    <property type="molecule type" value="Genomic_DNA"/>
</dbReference>
<dbReference type="RefSeq" id="WP_055772052.1">
    <property type="nucleotide sequence ID" value="NZ_LDJG01000006.1"/>
</dbReference>
<proteinExistence type="predicted"/>
<accession>A0ABR5NM07</accession>
<dbReference type="Proteomes" id="UP000050902">
    <property type="component" value="Unassembled WGS sequence"/>
</dbReference>
<feature type="chain" id="PRO_5046468285" evidence="1">
    <location>
        <begin position="25"/>
        <end position="141"/>
    </location>
</feature>
<reference evidence="2 3" key="1">
    <citation type="submission" date="2015-05" db="EMBL/GenBank/DDBJ databases">
        <title>Genome sequencing and analysis of members of genus Stenotrophomonas.</title>
        <authorList>
            <person name="Patil P.P."/>
            <person name="Midha S."/>
            <person name="Patil P.B."/>
        </authorList>
    </citation>
    <scope>NUCLEOTIDE SEQUENCE [LARGE SCALE GENOMIC DNA]</scope>
    <source>
        <strain evidence="2 3">DSM 12575</strain>
    </source>
</reference>
<keyword evidence="3" id="KW-1185">Reference proteome</keyword>
<sequence>MKLHAGVVVAWLAASGLGSGPAFADEPLRVAYRHLAENPEKYAGRHVRVPACAATAMHHGAYLYDCDDSHVRIITLAGPSVILEELFGTRDVLRARRAAATASGVFEWRPEARPQCCLDNRVLLYAESVSGVKRLPPRASE</sequence>
<keyword evidence="1" id="KW-0732">Signal</keyword>